<comment type="caution">
    <text evidence="2">The sequence shown here is derived from an EMBL/GenBank/DDBJ whole genome shotgun (WGS) entry which is preliminary data.</text>
</comment>
<gene>
    <name evidence="2" type="ORF">N7458_003314</name>
</gene>
<sequence>MSRIHVQIGYDPLDDDSRKKIWDGYFKKLSKNHEEGGQLIRCSYDAKEYVRREEDLRVLKWNGREIRNGMWSLTRLVANFYANIAQAFQTAVALACFQAKHEGNRVPELTDEHLRQVVTMSHNFKSYLKTVRGAEEEMAWAARIRNDETKASEGKISSQVTNI</sequence>
<dbReference type="PANTHER" id="PTHR46411:SF4">
    <property type="entry name" value="AAA+ ATPASE DOMAIN-CONTAINING PROTEIN"/>
    <property type="match status" value="1"/>
</dbReference>
<dbReference type="InterPro" id="IPR056599">
    <property type="entry name" value="AAA_lid_fung"/>
</dbReference>
<dbReference type="AlphaFoldDB" id="A0AAD6CGU0"/>
<evidence type="ECO:0000259" key="1">
    <source>
        <dbReference type="Pfam" id="PF23232"/>
    </source>
</evidence>
<dbReference type="EMBL" id="JAPVEA010000002">
    <property type="protein sequence ID" value="KAJ5461762.1"/>
    <property type="molecule type" value="Genomic_DNA"/>
</dbReference>
<dbReference type="PANTHER" id="PTHR46411">
    <property type="entry name" value="FAMILY ATPASE, PUTATIVE-RELATED"/>
    <property type="match status" value="1"/>
</dbReference>
<dbReference type="Pfam" id="PF23232">
    <property type="entry name" value="AAA_lid_13"/>
    <property type="match status" value="1"/>
</dbReference>
<feature type="domain" description="AAA+ ATPase lid" evidence="1">
    <location>
        <begin position="13"/>
        <end position="134"/>
    </location>
</feature>
<dbReference type="RefSeq" id="XP_056770804.1">
    <property type="nucleotide sequence ID" value="XM_056906697.1"/>
</dbReference>
<protein>
    <recommendedName>
        <fullName evidence="1">AAA+ ATPase lid domain-containing protein</fullName>
    </recommendedName>
</protein>
<reference evidence="2" key="1">
    <citation type="submission" date="2022-12" db="EMBL/GenBank/DDBJ databases">
        <authorList>
            <person name="Petersen C."/>
        </authorList>
    </citation>
    <scope>NUCLEOTIDE SEQUENCE</scope>
    <source>
        <strain evidence="2">IBT 16125</strain>
    </source>
</reference>
<accession>A0AAD6CGU0</accession>
<evidence type="ECO:0000313" key="2">
    <source>
        <dbReference type="EMBL" id="KAJ5461762.1"/>
    </source>
</evidence>
<dbReference type="GeneID" id="81596940"/>
<proteinExistence type="predicted"/>
<organism evidence="2 3">
    <name type="scientific">Penicillium daleae</name>
    <dbReference type="NCBI Taxonomy" id="63821"/>
    <lineage>
        <taxon>Eukaryota</taxon>
        <taxon>Fungi</taxon>
        <taxon>Dikarya</taxon>
        <taxon>Ascomycota</taxon>
        <taxon>Pezizomycotina</taxon>
        <taxon>Eurotiomycetes</taxon>
        <taxon>Eurotiomycetidae</taxon>
        <taxon>Eurotiales</taxon>
        <taxon>Aspergillaceae</taxon>
        <taxon>Penicillium</taxon>
    </lineage>
</organism>
<dbReference type="Proteomes" id="UP001213681">
    <property type="component" value="Unassembled WGS sequence"/>
</dbReference>
<reference evidence="2" key="2">
    <citation type="journal article" date="2023" name="IMA Fungus">
        <title>Comparative genomic study of the Penicillium genus elucidates a diverse pangenome and 15 lateral gene transfer events.</title>
        <authorList>
            <person name="Petersen C."/>
            <person name="Sorensen T."/>
            <person name="Nielsen M.R."/>
            <person name="Sondergaard T.E."/>
            <person name="Sorensen J.L."/>
            <person name="Fitzpatrick D.A."/>
            <person name="Frisvad J.C."/>
            <person name="Nielsen K.L."/>
        </authorList>
    </citation>
    <scope>NUCLEOTIDE SEQUENCE</scope>
    <source>
        <strain evidence="2">IBT 16125</strain>
    </source>
</reference>
<keyword evidence="3" id="KW-1185">Reference proteome</keyword>
<name>A0AAD6CGU0_9EURO</name>
<evidence type="ECO:0000313" key="3">
    <source>
        <dbReference type="Proteomes" id="UP001213681"/>
    </source>
</evidence>